<keyword evidence="2" id="KW-1185">Reference proteome</keyword>
<dbReference type="AlphaFoldDB" id="A0AAF0DEI2"/>
<evidence type="ECO:0000313" key="2">
    <source>
        <dbReference type="Proteomes" id="UP001219355"/>
    </source>
</evidence>
<reference evidence="1" key="1">
    <citation type="submission" date="2023-03" db="EMBL/GenBank/DDBJ databases">
        <title>Emydomyces testavorans Genome Sequence.</title>
        <authorList>
            <person name="Hoyer L."/>
        </authorList>
    </citation>
    <scope>NUCLEOTIDE SEQUENCE</scope>
    <source>
        <strain evidence="1">16-2883</strain>
    </source>
</reference>
<dbReference type="Proteomes" id="UP001219355">
    <property type="component" value="Chromosome 1"/>
</dbReference>
<organism evidence="1 2">
    <name type="scientific">Emydomyces testavorans</name>
    <dbReference type="NCBI Taxonomy" id="2070801"/>
    <lineage>
        <taxon>Eukaryota</taxon>
        <taxon>Fungi</taxon>
        <taxon>Dikarya</taxon>
        <taxon>Ascomycota</taxon>
        <taxon>Pezizomycotina</taxon>
        <taxon>Eurotiomycetes</taxon>
        <taxon>Eurotiomycetidae</taxon>
        <taxon>Onygenales</taxon>
        <taxon>Nannizziopsiaceae</taxon>
        <taxon>Emydomyces</taxon>
    </lineage>
</organism>
<dbReference type="EMBL" id="CP120627">
    <property type="protein sequence ID" value="WEW56226.1"/>
    <property type="molecule type" value="Genomic_DNA"/>
</dbReference>
<accession>A0AAF0DEI2</accession>
<protein>
    <submittedName>
        <fullName evidence="1">Uncharacterized protein</fullName>
    </submittedName>
</protein>
<sequence length="168" mass="18826">MLELLLNLAGIDWQQFVDAAGFKKECRNKIQEAIECLPEAVIDELCKSGSGTCSIFAFSVARRIPNGPEQFIMGEIRRHRAIYSVDGVVVDSSARRAIQLTGAEHFGLQDGKKWRMEGMGTSSSALYFTVDDNDAGWQKFDVLKSHYQGVKNCLKQLLTSRSFVVLFR</sequence>
<gene>
    <name evidence="1" type="ORF">PRK78_001665</name>
</gene>
<evidence type="ECO:0000313" key="1">
    <source>
        <dbReference type="EMBL" id="WEW56226.1"/>
    </source>
</evidence>
<name>A0AAF0DEI2_9EURO</name>
<proteinExistence type="predicted"/>